<dbReference type="PROSITE" id="PS51143">
    <property type="entry name" value="MT_A70"/>
    <property type="match status" value="1"/>
</dbReference>
<feature type="compositionally biased region" description="Polar residues" evidence="2">
    <location>
        <begin position="69"/>
        <end position="87"/>
    </location>
</feature>
<evidence type="ECO:0000313" key="3">
    <source>
        <dbReference type="EMBL" id="GJJ78826.1"/>
    </source>
</evidence>
<name>A0A9P3HLG0_9FUNG</name>
<feature type="compositionally biased region" description="Basic and acidic residues" evidence="2">
    <location>
        <begin position="189"/>
        <end position="205"/>
    </location>
</feature>
<accession>A0A9P3HLG0</accession>
<dbReference type="Pfam" id="PF05063">
    <property type="entry name" value="MT-A70"/>
    <property type="match status" value="1"/>
</dbReference>
<gene>
    <name evidence="3" type="ORF">EMPS_11185</name>
</gene>
<evidence type="ECO:0000256" key="2">
    <source>
        <dbReference type="SAM" id="MobiDB-lite"/>
    </source>
</evidence>
<evidence type="ECO:0000313" key="4">
    <source>
        <dbReference type="Proteomes" id="UP000827284"/>
    </source>
</evidence>
<protein>
    <submittedName>
        <fullName evidence="3">Uncharacterized protein</fullName>
    </submittedName>
</protein>
<dbReference type="EMBL" id="BQFW01000015">
    <property type="protein sequence ID" value="GJJ78826.1"/>
    <property type="molecule type" value="Genomic_DNA"/>
</dbReference>
<reference evidence="3" key="1">
    <citation type="submission" date="2021-11" db="EMBL/GenBank/DDBJ databases">
        <authorList>
            <person name="Herlambang A."/>
            <person name="Guo Y."/>
            <person name="Takashima Y."/>
            <person name="Nishizawa T."/>
        </authorList>
    </citation>
    <scope>NUCLEOTIDE SEQUENCE</scope>
    <source>
        <strain evidence="3">E1425</strain>
    </source>
</reference>
<feature type="region of interest" description="Disordered" evidence="2">
    <location>
        <begin position="180"/>
        <end position="217"/>
    </location>
</feature>
<dbReference type="OrthoDB" id="426718at2759"/>
<dbReference type="PANTHER" id="PTHR12829">
    <property type="entry name" value="N6-ADENOSINE-METHYLTRANSFERASE"/>
    <property type="match status" value="1"/>
</dbReference>
<dbReference type="Proteomes" id="UP000827284">
    <property type="component" value="Unassembled WGS sequence"/>
</dbReference>
<comment type="similarity">
    <text evidence="1">Belongs to the MT-A70-like family.</text>
</comment>
<feature type="region of interest" description="Disordered" evidence="2">
    <location>
        <begin position="48"/>
        <end position="92"/>
    </location>
</feature>
<evidence type="ECO:0000256" key="1">
    <source>
        <dbReference type="PROSITE-ProRule" id="PRU00489"/>
    </source>
</evidence>
<dbReference type="InterPro" id="IPR007757">
    <property type="entry name" value="MT-A70-like"/>
</dbReference>
<dbReference type="PANTHER" id="PTHR12829:SF8">
    <property type="entry name" value="CHROMOSOME UNDETERMINED SCAFFOLD_82, WHOLE GENOME SHOTGUN SEQUENCE"/>
    <property type="match status" value="1"/>
</dbReference>
<proteinExistence type="inferred from homology"/>
<comment type="caution">
    <text evidence="3">The sequence shown here is derived from an EMBL/GenBank/DDBJ whole genome shotgun (WGS) entry which is preliminary data.</text>
</comment>
<organism evidence="3 4">
    <name type="scientific">Entomortierella parvispora</name>
    <dbReference type="NCBI Taxonomy" id="205924"/>
    <lineage>
        <taxon>Eukaryota</taxon>
        <taxon>Fungi</taxon>
        <taxon>Fungi incertae sedis</taxon>
        <taxon>Mucoromycota</taxon>
        <taxon>Mortierellomycotina</taxon>
        <taxon>Mortierellomycetes</taxon>
        <taxon>Mortierellales</taxon>
        <taxon>Mortierellaceae</taxon>
        <taxon>Entomortierella</taxon>
    </lineage>
</organism>
<sequence length="486" mass="55875">MSSRPSRRKPRKAVSINNAHYVGYVEENESIEAIMKKFEELARMEEEFAKSAGAASSSASAPSPGTTEGAPSSTAMEGTASTDTESGSVLLDGGGELILGVEKVTQAPQESQGFTDEQLQEIFRRTSGFTVRSMLRDTPEDIYEEDQWQANIADEDYLYDFEEEDDYLMAMDDHFWDEEVTGSRKRGRKEKEPRVPRPPREPKIKGERRRPGMNSDRETILQRYKVMQVRLQDRNGVFFTVKKKVSTIDPSLPTYVRIPPVPIPRSWIHSIRSMEKQIELVPEIPGSRYEETDNVLDLDLTTYGTDFQAIYMDPPLLRAGETPGPNKITMEQLSTLNIGAILPKGFLFVWIEKEFLPDIVQLAEKTWEMRYVENFCWIKRLPNNQIAREPSPYFNSSKLSLLIFRKEGEVELRHQRSPDCIFDFVKPRVDTELSEEKPMFMYELIETLLPQAVYSETNPNGNRMIELWARLGTRRKGWTSICQLKK</sequence>
<dbReference type="GO" id="GO:0008168">
    <property type="term" value="F:methyltransferase activity"/>
    <property type="evidence" value="ECO:0007669"/>
    <property type="project" value="TreeGrafter"/>
</dbReference>
<dbReference type="AlphaFoldDB" id="A0A9P3HLG0"/>
<dbReference type="GO" id="GO:0005634">
    <property type="term" value="C:nucleus"/>
    <property type="evidence" value="ECO:0007669"/>
    <property type="project" value="TreeGrafter"/>
</dbReference>
<reference evidence="3" key="2">
    <citation type="journal article" date="2022" name="Microbiol. Resour. Announc.">
        <title>Whole-Genome Sequence of Entomortierella parvispora E1425, a Mucoromycotan Fungus Associated with Burkholderiaceae-Related Endosymbiotic Bacteria.</title>
        <authorList>
            <person name="Herlambang A."/>
            <person name="Guo Y."/>
            <person name="Takashima Y."/>
            <person name="Narisawa K."/>
            <person name="Ohta H."/>
            <person name="Nishizawa T."/>
        </authorList>
    </citation>
    <scope>NUCLEOTIDE SEQUENCE</scope>
    <source>
        <strain evidence="3">E1425</strain>
    </source>
</reference>
<feature type="compositionally biased region" description="Low complexity" evidence="2">
    <location>
        <begin position="50"/>
        <end position="65"/>
    </location>
</feature>
<keyword evidence="4" id="KW-1185">Reference proteome</keyword>
<dbReference type="GO" id="GO:0036396">
    <property type="term" value="C:RNA N6-methyladenosine methyltransferase complex"/>
    <property type="evidence" value="ECO:0007669"/>
    <property type="project" value="TreeGrafter"/>
</dbReference>